<gene>
    <name evidence="3" type="ORF">FA15DRAFT_754662</name>
</gene>
<keyword evidence="1" id="KW-1133">Transmembrane helix</keyword>
<evidence type="ECO:0000256" key="1">
    <source>
        <dbReference type="SAM" id="Phobius"/>
    </source>
</evidence>
<keyword evidence="4" id="KW-1185">Reference proteome</keyword>
<proteinExistence type="predicted"/>
<accession>A0A5C3L2C3</accession>
<dbReference type="Proteomes" id="UP000307440">
    <property type="component" value="Unassembled WGS sequence"/>
</dbReference>
<feature type="transmembrane region" description="Helical" evidence="1">
    <location>
        <begin position="251"/>
        <end position="269"/>
    </location>
</feature>
<dbReference type="Pfam" id="PF20151">
    <property type="entry name" value="DUF6533"/>
    <property type="match status" value="1"/>
</dbReference>
<organism evidence="3 4">
    <name type="scientific">Coprinopsis marcescibilis</name>
    <name type="common">Agaric fungus</name>
    <name type="synonym">Psathyrella marcescibilis</name>
    <dbReference type="NCBI Taxonomy" id="230819"/>
    <lineage>
        <taxon>Eukaryota</taxon>
        <taxon>Fungi</taxon>
        <taxon>Dikarya</taxon>
        <taxon>Basidiomycota</taxon>
        <taxon>Agaricomycotina</taxon>
        <taxon>Agaricomycetes</taxon>
        <taxon>Agaricomycetidae</taxon>
        <taxon>Agaricales</taxon>
        <taxon>Agaricineae</taxon>
        <taxon>Psathyrellaceae</taxon>
        <taxon>Coprinopsis</taxon>
    </lineage>
</organism>
<name>A0A5C3L2C3_COPMA</name>
<reference evidence="3 4" key="1">
    <citation type="journal article" date="2019" name="Nat. Ecol. Evol.">
        <title>Megaphylogeny resolves global patterns of mushroom evolution.</title>
        <authorList>
            <person name="Varga T."/>
            <person name="Krizsan K."/>
            <person name="Foldi C."/>
            <person name="Dima B."/>
            <person name="Sanchez-Garcia M."/>
            <person name="Sanchez-Ramirez S."/>
            <person name="Szollosi G.J."/>
            <person name="Szarkandi J.G."/>
            <person name="Papp V."/>
            <person name="Albert L."/>
            <person name="Andreopoulos W."/>
            <person name="Angelini C."/>
            <person name="Antonin V."/>
            <person name="Barry K.W."/>
            <person name="Bougher N.L."/>
            <person name="Buchanan P."/>
            <person name="Buyck B."/>
            <person name="Bense V."/>
            <person name="Catcheside P."/>
            <person name="Chovatia M."/>
            <person name="Cooper J."/>
            <person name="Damon W."/>
            <person name="Desjardin D."/>
            <person name="Finy P."/>
            <person name="Geml J."/>
            <person name="Haridas S."/>
            <person name="Hughes K."/>
            <person name="Justo A."/>
            <person name="Karasinski D."/>
            <person name="Kautmanova I."/>
            <person name="Kiss B."/>
            <person name="Kocsube S."/>
            <person name="Kotiranta H."/>
            <person name="LaButti K.M."/>
            <person name="Lechner B.E."/>
            <person name="Liimatainen K."/>
            <person name="Lipzen A."/>
            <person name="Lukacs Z."/>
            <person name="Mihaltcheva S."/>
            <person name="Morgado L.N."/>
            <person name="Niskanen T."/>
            <person name="Noordeloos M.E."/>
            <person name="Ohm R.A."/>
            <person name="Ortiz-Santana B."/>
            <person name="Ovrebo C."/>
            <person name="Racz N."/>
            <person name="Riley R."/>
            <person name="Savchenko A."/>
            <person name="Shiryaev A."/>
            <person name="Soop K."/>
            <person name="Spirin V."/>
            <person name="Szebenyi C."/>
            <person name="Tomsovsky M."/>
            <person name="Tulloss R.E."/>
            <person name="Uehling J."/>
            <person name="Grigoriev I.V."/>
            <person name="Vagvolgyi C."/>
            <person name="Papp T."/>
            <person name="Martin F.M."/>
            <person name="Miettinen O."/>
            <person name="Hibbett D.S."/>
            <person name="Nagy L.G."/>
        </authorList>
    </citation>
    <scope>NUCLEOTIDE SEQUENCE [LARGE SCALE GENOMIC DNA]</scope>
    <source>
        <strain evidence="3 4">CBS 121175</strain>
    </source>
</reference>
<feature type="transmembrane region" description="Helical" evidence="1">
    <location>
        <begin position="219"/>
        <end position="239"/>
    </location>
</feature>
<feature type="transmembrane region" description="Helical" evidence="1">
    <location>
        <begin position="126"/>
        <end position="150"/>
    </location>
</feature>
<dbReference type="AlphaFoldDB" id="A0A5C3L2C3"/>
<feature type="transmembrane region" description="Helical" evidence="1">
    <location>
        <begin position="93"/>
        <end position="114"/>
    </location>
</feature>
<evidence type="ECO:0000313" key="4">
    <source>
        <dbReference type="Proteomes" id="UP000307440"/>
    </source>
</evidence>
<keyword evidence="1" id="KW-0812">Transmembrane</keyword>
<keyword evidence="1" id="KW-0472">Membrane</keyword>
<dbReference type="InterPro" id="IPR045340">
    <property type="entry name" value="DUF6533"/>
</dbReference>
<feature type="transmembrane region" description="Helical" evidence="1">
    <location>
        <begin position="176"/>
        <end position="198"/>
    </location>
</feature>
<dbReference type="OrthoDB" id="2958007at2759"/>
<evidence type="ECO:0000259" key="2">
    <source>
        <dbReference type="Pfam" id="PF20151"/>
    </source>
</evidence>
<evidence type="ECO:0000313" key="3">
    <source>
        <dbReference type="EMBL" id="TFK26977.1"/>
    </source>
</evidence>
<feature type="domain" description="DUF6533" evidence="2">
    <location>
        <begin position="26"/>
        <end position="71"/>
    </location>
</feature>
<protein>
    <recommendedName>
        <fullName evidence="2">DUF6533 domain-containing protein</fullName>
    </recommendedName>
</protein>
<feature type="transmembrane region" description="Helical" evidence="1">
    <location>
        <begin position="60"/>
        <end position="81"/>
    </location>
</feature>
<sequence length="307" mass="34172">MADSLQAATDIQGMIVLATRKQTAYYIQVAITTLAVADHLQTLPQEIQYMWPAPWGAIKVLFFLARYTVFLNVSFVLRYCFAADLTPAACHMFIGMGCLFTLGTVALAEGILFARVYAISERSRTILLYLVLQFIAIHGTQFALMTTFLVDLKFQESPLPKLIGCSPVSSPNAGRLLSAIFSLFVLSMTVLASIMCCIGYKRFRDNGSTLVTIFFRDGIYYFFCLATIAVANVVVNSIASRSPTAQAFNLMLGELQGVFHAILSVRLVLHMRKTADVDHQEHLDDRSFMAAPQEAVRLDRLRQLRAD</sequence>
<dbReference type="EMBL" id="ML210169">
    <property type="protein sequence ID" value="TFK26977.1"/>
    <property type="molecule type" value="Genomic_DNA"/>
</dbReference>